<feature type="domain" description="Response regulatory" evidence="5">
    <location>
        <begin position="15"/>
        <end position="135"/>
    </location>
</feature>
<dbReference type="PANTHER" id="PTHR43214">
    <property type="entry name" value="TWO-COMPONENT RESPONSE REGULATOR"/>
    <property type="match status" value="1"/>
</dbReference>
<evidence type="ECO:0000256" key="1">
    <source>
        <dbReference type="ARBA" id="ARBA00022553"/>
    </source>
</evidence>
<evidence type="ECO:0000313" key="7">
    <source>
        <dbReference type="Proteomes" id="UP001202961"/>
    </source>
</evidence>
<dbReference type="InterPro" id="IPR058245">
    <property type="entry name" value="NreC/VraR/RcsB-like_REC"/>
</dbReference>
<dbReference type="Pfam" id="PF00072">
    <property type="entry name" value="Response_reg"/>
    <property type="match status" value="1"/>
</dbReference>
<evidence type="ECO:0000259" key="4">
    <source>
        <dbReference type="PROSITE" id="PS50043"/>
    </source>
</evidence>
<dbReference type="SMART" id="SM00421">
    <property type="entry name" value="HTH_LUXR"/>
    <property type="match status" value="1"/>
</dbReference>
<protein>
    <submittedName>
        <fullName evidence="6">Response regulator transcription factor</fullName>
    </submittedName>
</protein>
<sequence>MESTQKAMNANKVIKVMLVEDHPKYRKVIEMAISAEPSMEMVSVFGAAEIALRNLRDREGQPVPDVILLDLNLPGVSGLDAIPKFLDELPATKIIVLTQSNAQTDIEIAVQRGASGYLLKASTVKQIVNGIETVANGGASLDGDVALHLLKMVQARSKKSEPAGVVLSAREREILLLLSQGMLKKEIARELDISFGSVATYIRRLYEKLDVQNAPAAIDKAHRIGVFENTGEQNE</sequence>
<dbReference type="InterPro" id="IPR000792">
    <property type="entry name" value="Tscrpt_reg_LuxR_C"/>
</dbReference>
<keyword evidence="7" id="KW-1185">Reference proteome</keyword>
<dbReference type="SUPFAM" id="SSF46894">
    <property type="entry name" value="C-terminal effector domain of the bipartite response regulators"/>
    <property type="match status" value="1"/>
</dbReference>
<feature type="domain" description="HTH luxR-type" evidence="4">
    <location>
        <begin position="160"/>
        <end position="225"/>
    </location>
</feature>
<dbReference type="InterPro" id="IPR016032">
    <property type="entry name" value="Sig_transdc_resp-reg_C-effctor"/>
</dbReference>
<reference evidence="6 7" key="1">
    <citation type="journal article" date="2022" name="Syst. Appl. Microbiol.">
        <title>Rhodopirellula aestuarii sp. nov., a novel member of the genus Rhodopirellula isolated from brackish sediments collected in the Tagus River estuary, Portugal.</title>
        <authorList>
            <person name="Vitorino I.R."/>
            <person name="Klimek D."/>
            <person name="Calusinska M."/>
            <person name="Lobo-da-Cunha A."/>
            <person name="Vasconcelos V."/>
            <person name="Lage O.M."/>
        </authorList>
    </citation>
    <scope>NUCLEOTIDE SEQUENCE [LARGE SCALE GENOMIC DNA]</scope>
    <source>
        <strain evidence="6 7">ICT_H3.1</strain>
    </source>
</reference>
<evidence type="ECO:0000256" key="3">
    <source>
        <dbReference type="PROSITE-ProRule" id="PRU00169"/>
    </source>
</evidence>
<dbReference type="SUPFAM" id="SSF52172">
    <property type="entry name" value="CheY-like"/>
    <property type="match status" value="1"/>
</dbReference>
<gene>
    <name evidence="6" type="ORF">NB063_07135</name>
</gene>
<dbReference type="InterPro" id="IPR039420">
    <property type="entry name" value="WalR-like"/>
</dbReference>
<feature type="modified residue" description="4-aspartylphosphate" evidence="3">
    <location>
        <position position="70"/>
    </location>
</feature>
<dbReference type="Gene3D" id="3.40.50.2300">
    <property type="match status" value="1"/>
</dbReference>
<dbReference type="InterPro" id="IPR001789">
    <property type="entry name" value="Sig_transdc_resp-reg_receiver"/>
</dbReference>
<evidence type="ECO:0000313" key="6">
    <source>
        <dbReference type="EMBL" id="MCM2370396.1"/>
    </source>
</evidence>
<dbReference type="PANTHER" id="PTHR43214:SF43">
    <property type="entry name" value="TWO-COMPONENT RESPONSE REGULATOR"/>
    <property type="match status" value="1"/>
</dbReference>
<comment type="caution">
    <text evidence="6">The sequence shown here is derived from an EMBL/GenBank/DDBJ whole genome shotgun (WGS) entry which is preliminary data.</text>
</comment>
<proteinExistence type="predicted"/>
<keyword evidence="2" id="KW-0238">DNA-binding</keyword>
<evidence type="ECO:0000256" key="2">
    <source>
        <dbReference type="ARBA" id="ARBA00023125"/>
    </source>
</evidence>
<evidence type="ECO:0000259" key="5">
    <source>
        <dbReference type="PROSITE" id="PS50110"/>
    </source>
</evidence>
<dbReference type="EMBL" id="JAMQBK010000022">
    <property type="protein sequence ID" value="MCM2370396.1"/>
    <property type="molecule type" value="Genomic_DNA"/>
</dbReference>
<organism evidence="6 7">
    <name type="scientific">Aporhodopirellula aestuarii</name>
    <dbReference type="NCBI Taxonomy" id="2950107"/>
    <lineage>
        <taxon>Bacteria</taxon>
        <taxon>Pseudomonadati</taxon>
        <taxon>Planctomycetota</taxon>
        <taxon>Planctomycetia</taxon>
        <taxon>Pirellulales</taxon>
        <taxon>Pirellulaceae</taxon>
        <taxon>Aporhodopirellula</taxon>
    </lineage>
</organism>
<name>A0ABT0U0J9_9BACT</name>
<dbReference type="CDD" id="cd17535">
    <property type="entry name" value="REC_NarL-like"/>
    <property type="match status" value="1"/>
</dbReference>
<dbReference type="PROSITE" id="PS50043">
    <property type="entry name" value="HTH_LUXR_2"/>
    <property type="match status" value="1"/>
</dbReference>
<accession>A0ABT0U0J9</accession>
<dbReference type="SMART" id="SM00448">
    <property type="entry name" value="REC"/>
    <property type="match status" value="1"/>
</dbReference>
<dbReference type="CDD" id="cd06170">
    <property type="entry name" value="LuxR_C_like"/>
    <property type="match status" value="1"/>
</dbReference>
<dbReference type="InterPro" id="IPR011006">
    <property type="entry name" value="CheY-like_superfamily"/>
</dbReference>
<keyword evidence="1 3" id="KW-0597">Phosphoprotein</keyword>
<dbReference type="PRINTS" id="PR00038">
    <property type="entry name" value="HTHLUXR"/>
</dbReference>
<dbReference type="Proteomes" id="UP001202961">
    <property type="component" value="Unassembled WGS sequence"/>
</dbReference>
<dbReference type="PROSITE" id="PS50110">
    <property type="entry name" value="RESPONSE_REGULATORY"/>
    <property type="match status" value="1"/>
</dbReference>
<dbReference type="Pfam" id="PF00196">
    <property type="entry name" value="GerE"/>
    <property type="match status" value="1"/>
</dbReference>